<evidence type="ECO:0000256" key="9">
    <source>
        <dbReference type="ARBA" id="ARBA00022605"/>
    </source>
</evidence>
<feature type="site" description="Important for catalysis" evidence="16">
    <location>
        <position position="141"/>
    </location>
</feature>
<accession>A0A7X2J2P1</accession>
<evidence type="ECO:0000313" key="20">
    <source>
        <dbReference type="Proteomes" id="UP000448867"/>
    </source>
</evidence>
<keyword evidence="11 16" id="KW-0460">Magnesium</keyword>
<evidence type="ECO:0000256" key="3">
    <source>
        <dbReference type="ARBA" id="ARBA00004496"/>
    </source>
</evidence>
<comment type="similarity">
    <text evidence="5 16">Belongs to the isocitrate and isopropylmalate dehydrogenases family. LeuB type 1 subfamily.</text>
</comment>
<dbReference type="Pfam" id="PF00180">
    <property type="entry name" value="Iso_dh"/>
    <property type="match status" value="1"/>
</dbReference>
<feature type="binding site" evidence="16">
    <location>
        <position position="134"/>
    </location>
    <ligand>
        <name>substrate</name>
    </ligand>
</feature>
<dbReference type="SUPFAM" id="SSF53659">
    <property type="entry name" value="Isocitrate/Isopropylmalate dehydrogenase-like"/>
    <property type="match status" value="1"/>
</dbReference>
<feature type="binding site" evidence="16">
    <location>
        <position position="223"/>
    </location>
    <ligand>
        <name>Mg(2+)</name>
        <dbReference type="ChEBI" id="CHEBI:18420"/>
    </ligand>
</feature>
<dbReference type="Proteomes" id="UP000448867">
    <property type="component" value="Unassembled WGS sequence"/>
</dbReference>
<keyword evidence="13 16" id="KW-0520">NAD</keyword>
<sequence length="370" mass="39808">MKKKIAMLPGDGIGVEVAEAAAIVLKAIEQQFGHAFEMEIGLIGGSAIDDSGNPLPEETLKLCRESDAIFLGAVGGPKWDSNPVGLRPETGLLGLRKTLNLFANIRPVKTYSSLAACSPLKHEVLQNVDMVIVRELTGGLYFGKPSERGGRPGEEDVVDTLYYKRSDMQRLIKAAFDLASVRGGHVTSVDKANVLESSRMWREVAEETADIFKDIPLNHMLVDHAAMRIISSPSSFDVLVTENMFGDILSDEAAMVTGSLGMLPSASFSEQGLHMYEPVHGSAPDIAGENLANPIGAILSAAMMLRHSFSMEEEAAAIENAVEQVLKSGVRTRDLAGGGETYLTTSEMTKEIVNALGDDFAIHQIMEAYA</sequence>
<evidence type="ECO:0000256" key="5">
    <source>
        <dbReference type="ARBA" id="ARBA00008319"/>
    </source>
</evidence>
<evidence type="ECO:0000256" key="14">
    <source>
        <dbReference type="ARBA" id="ARBA00023304"/>
    </source>
</evidence>
<dbReference type="UniPathway" id="UPA00048">
    <property type="reaction ID" value="UER00072"/>
</dbReference>
<evidence type="ECO:0000256" key="12">
    <source>
        <dbReference type="ARBA" id="ARBA00023002"/>
    </source>
</evidence>
<feature type="binding site" evidence="16">
    <location>
        <position position="251"/>
    </location>
    <ligand>
        <name>Mg(2+)</name>
        <dbReference type="ChEBI" id="CHEBI:18420"/>
    </ligand>
</feature>
<dbReference type="EC" id="1.1.1.85" evidence="16"/>
<evidence type="ECO:0000256" key="7">
    <source>
        <dbReference type="ARBA" id="ARBA00022430"/>
    </source>
</evidence>
<dbReference type="SMART" id="SM01329">
    <property type="entry name" value="Iso_dh"/>
    <property type="match status" value="1"/>
</dbReference>
<dbReference type="PANTHER" id="PTHR42979">
    <property type="entry name" value="3-ISOPROPYLMALATE DEHYDROGENASE"/>
    <property type="match status" value="1"/>
</dbReference>
<feature type="binding site" evidence="16">
    <location>
        <begin position="281"/>
        <end position="293"/>
    </location>
    <ligand>
        <name>NAD(+)</name>
        <dbReference type="ChEBI" id="CHEBI:57540"/>
    </ligand>
</feature>
<comment type="caution">
    <text evidence="19">The sequence shown here is derived from an EMBL/GenBank/DDBJ whole genome shotgun (WGS) entry which is preliminary data.</text>
</comment>
<feature type="binding site" evidence="16">
    <location>
        <begin position="76"/>
        <end position="89"/>
    </location>
    <ligand>
        <name>NAD(+)</name>
        <dbReference type="ChEBI" id="CHEBI:57540"/>
    </ligand>
</feature>
<keyword evidence="16" id="KW-0464">Manganese</keyword>
<feature type="domain" description="Isopropylmalate dehydrogenase-like" evidence="18">
    <location>
        <begin position="4"/>
        <end position="352"/>
    </location>
</feature>
<dbReference type="GO" id="GO:0051287">
    <property type="term" value="F:NAD binding"/>
    <property type="evidence" value="ECO:0007669"/>
    <property type="project" value="InterPro"/>
</dbReference>
<comment type="cofactor">
    <cofactor evidence="16 17">
        <name>Mg(2+)</name>
        <dbReference type="ChEBI" id="CHEBI:18420"/>
    </cofactor>
    <cofactor evidence="16 17">
        <name>Mn(2+)</name>
        <dbReference type="ChEBI" id="CHEBI:29035"/>
    </cofactor>
    <text evidence="16 17">Binds 1 Mg(2+) or Mn(2+) ion per subunit.</text>
</comment>
<dbReference type="FunFam" id="3.40.718.10:FF:000028">
    <property type="entry name" value="3-isopropylmalate dehydrogenase"/>
    <property type="match status" value="1"/>
</dbReference>
<dbReference type="EMBL" id="WKKI01000069">
    <property type="protein sequence ID" value="MRX74214.1"/>
    <property type="molecule type" value="Genomic_DNA"/>
</dbReference>
<protein>
    <recommendedName>
        <fullName evidence="16">3-isopropylmalate dehydrogenase</fullName>
        <ecNumber evidence="16">1.1.1.85</ecNumber>
    </recommendedName>
    <alternativeName>
        <fullName evidence="16">3-IPM-DH</fullName>
    </alternativeName>
    <alternativeName>
        <fullName evidence="16">Beta-IPM dehydrogenase</fullName>
        <shortName evidence="16">IMDH</shortName>
    </alternativeName>
</protein>
<dbReference type="Gene3D" id="3.40.718.10">
    <property type="entry name" value="Isopropylmalate Dehydrogenase"/>
    <property type="match status" value="1"/>
</dbReference>
<evidence type="ECO:0000256" key="1">
    <source>
        <dbReference type="ARBA" id="ARBA00000624"/>
    </source>
</evidence>
<evidence type="ECO:0000256" key="8">
    <source>
        <dbReference type="ARBA" id="ARBA00022490"/>
    </source>
</evidence>
<feature type="binding site" evidence="16">
    <location>
        <position position="223"/>
    </location>
    <ligand>
        <name>substrate</name>
    </ligand>
</feature>
<dbReference type="AlphaFoldDB" id="A0A7X2J2P1"/>
<keyword evidence="20" id="KW-1185">Reference proteome</keyword>
<keyword evidence="14 16" id="KW-0100">Branched-chain amino acid biosynthesis</keyword>
<evidence type="ECO:0000256" key="13">
    <source>
        <dbReference type="ARBA" id="ARBA00023027"/>
    </source>
</evidence>
<evidence type="ECO:0000259" key="18">
    <source>
        <dbReference type="SMART" id="SM01329"/>
    </source>
</evidence>
<dbReference type="GO" id="GO:0000287">
    <property type="term" value="F:magnesium ion binding"/>
    <property type="evidence" value="ECO:0007669"/>
    <property type="project" value="InterPro"/>
</dbReference>
<proteinExistence type="inferred from homology"/>
<evidence type="ECO:0000313" key="19">
    <source>
        <dbReference type="EMBL" id="MRX74214.1"/>
    </source>
</evidence>
<keyword evidence="9 16" id="KW-0028">Amino-acid biosynthesis</keyword>
<evidence type="ECO:0000256" key="6">
    <source>
        <dbReference type="ARBA" id="ARBA00011738"/>
    </source>
</evidence>
<comment type="subcellular location">
    <subcellularLocation>
        <location evidence="3 16">Cytoplasm</location>
    </subcellularLocation>
</comment>
<keyword evidence="7 16" id="KW-0432">Leucine biosynthesis</keyword>
<feature type="site" description="Important for catalysis" evidence="16">
    <location>
        <position position="191"/>
    </location>
</feature>
<comment type="catalytic activity">
    <reaction evidence="1 16 17">
        <text>(2R,3S)-3-isopropylmalate + NAD(+) = 4-methyl-2-oxopentanoate + CO2 + NADH</text>
        <dbReference type="Rhea" id="RHEA:32271"/>
        <dbReference type="ChEBI" id="CHEBI:16526"/>
        <dbReference type="ChEBI" id="CHEBI:17865"/>
        <dbReference type="ChEBI" id="CHEBI:35121"/>
        <dbReference type="ChEBI" id="CHEBI:57540"/>
        <dbReference type="ChEBI" id="CHEBI:57945"/>
        <dbReference type="EC" id="1.1.1.85"/>
    </reaction>
</comment>
<dbReference type="InterPro" id="IPR004429">
    <property type="entry name" value="Isopropylmalate_DH"/>
</dbReference>
<comment type="pathway">
    <text evidence="4 16 17">Amino-acid biosynthesis; L-leucine biosynthesis; L-leucine from 3-methyl-2-oxobutanoate: step 3/4.</text>
</comment>
<evidence type="ECO:0000256" key="17">
    <source>
        <dbReference type="RuleBase" id="RU004445"/>
    </source>
</evidence>
<dbReference type="HAMAP" id="MF_01033">
    <property type="entry name" value="LeuB_type1"/>
    <property type="match status" value="1"/>
</dbReference>
<feature type="binding site" evidence="16">
    <location>
        <position position="106"/>
    </location>
    <ligand>
        <name>substrate</name>
    </ligand>
</feature>
<evidence type="ECO:0000256" key="2">
    <source>
        <dbReference type="ARBA" id="ARBA00001936"/>
    </source>
</evidence>
<name>A0A7X2J2P1_9BACI</name>
<dbReference type="GO" id="GO:0009098">
    <property type="term" value="P:L-leucine biosynthetic process"/>
    <property type="evidence" value="ECO:0007669"/>
    <property type="project" value="UniProtKB-UniRule"/>
</dbReference>
<organism evidence="19 20">
    <name type="scientific">Metabacillus lacus</name>
    <dbReference type="NCBI Taxonomy" id="1983721"/>
    <lineage>
        <taxon>Bacteria</taxon>
        <taxon>Bacillati</taxon>
        <taxon>Bacillota</taxon>
        <taxon>Bacilli</taxon>
        <taxon>Bacillales</taxon>
        <taxon>Bacillaceae</taxon>
        <taxon>Metabacillus</taxon>
    </lineage>
</organism>
<dbReference type="GO" id="GO:0005829">
    <property type="term" value="C:cytosol"/>
    <property type="evidence" value="ECO:0007669"/>
    <property type="project" value="TreeGrafter"/>
</dbReference>
<keyword evidence="12 16" id="KW-0560">Oxidoreductase</keyword>
<evidence type="ECO:0000256" key="10">
    <source>
        <dbReference type="ARBA" id="ARBA00022723"/>
    </source>
</evidence>
<comment type="cofactor">
    <cofactor evidence="2">
        <name>Mn(2+)</name>
        <dbReference type="ChEBI" id="CHEBI:29035"/>
    </cofactor>
</comment>
<feature type="binding site" evidence="16">
    <location>
        <position position="247"/>
    </location>
    <ligand>
        <name>Mg(2+)</name>
        <dbReference type="ChEBI" id="CHEBI:18420"/>
    </ligand>
</feature>
<dbReference type="RefSeq" id="WP_343031635.1">
    <property type="nucleotide sequence ID" value="NZ_WKKI01000069.1"/>
</dbReference>
<evidence type="ECO:0000256" key="4">
    <source>
        <dbReference type="ARBA" id="ARBA00004762"/>
    </source>
</evidence>
<gene>
    <name evidence="16 19" type="primary">leuB</name>
    <name evidence="19" type="ORF">GJU40_19005</name>
</gene>
<dbReference type="NCBIfam" id="TIGR00169">
    <property type="entry name" value="leuB"/>
    <property type="match status" value="1"/>
</dbReference>
<dbReference type="GO" id="GO:0003862">
    <property type="term" value="F:3-isopropylmalate dehydrogenase activity"/>
    <property type="evidence" value="ECO:0007669"/>
    <property type="project" value="UniProtKB-UniRule"/>
</dbReference>
<dbReference type="PANTHER" id="PTHR42979:SF1">
    <property type="entry name" value="3-ISOPROPYLMALATE DEHYDROGENASE"/>
    <property type="match status" value="1"/>
</dbReference>
<keyword evidence="10 16" id="KW-0479">Metal-binding</keyword>
<evidence type="ECO:0000256" key="16">
    <source>
        <dbReference type="HAMAP-Rule" id="MF_01033"/>
    </source>
</evidence>
<comment type="subunit">
    <text evidence="6 16 17">Homodimer.</text>
</comment>
<dbReference type="InterPro" id="IPR024084">
    <property type="entry name" value="IsoPropMal-DH-like_dom"/>
</dbReference>
<evidence type="ECO:0000256" key="11">
    <source>
        <dbReference type="ARBA" id="ARBA00022842"/>
    </source>
</evidence>
<reference evidence="19 20" key="1">
    <citation type="submission" date="2019-11" db="EMBL/GenBank/DDBJ databases">
        <title>Bacillus lacus genome.</title>
        <authorList>
            <person name="Allen C.J."/>
            <person name="Newman J.D."/>
        </authorList>
    </citation>
    <scope>NUCLEOTIDE SEQUENCE [LARGE SCALE GENOMIC DNA]</scope>
    <source>
        <strain evidence="19 20">KCTC 33946</strain>
    </source>
</reference>
<dbReference type="InterPro" id="IPR019818">
    <property type="entry name" value="IsoCit/isopropylmalate_DH_CS"/>
</dbReference>
<feature type="binding site" evidence="16">
    <location>
        <position position="96"/>
    </location>
    <ligand>
        <name>substrate</name>
    </ligand>
</feature>
<comment type="function">
    <text evidence="15 16 17">Catalyzes the oxidation of 3-carboxy-2-hydroxy-4-methylpentanoate (3-isopropylmalate) to 3-carboxy-4-methyl-2-oxopentanoate. The product decarboxylates to 4-methyl-2 oxopentanoate.</text>
</comment>
<evidence type="ECO:0000256" key="15">
    <source>
        <dbReference type="ARBA" id="ARBA00023577"/>
    </source>
</evidence>
<dbReference type="PROSITE" id="PS00470">
    <property type="entry name" value="IDH_IMDH"/>
    <property type="match status" value="1"/>
</dbReference>
<keyword evidence="8 16" id="KW-0963">Cytoplasm</keyword>